<feature type="compositionally biased region" description="Basic residues" evidence="1">
    <location>
        <begin position="86"/>
        <end position="95"/>
    </location>
</feature>
<dbReference type="Gene3D" id="1.10.20.10">
    <property type="entry name" value="Histone, subunit A"/>
    <property type="match status" value="1"/>
</dbReference>
<dbReference type="SUPFAM" id="SSF47113">
    <property type="entry name" value="Histone-fold"/>
    <property type="match status" value="1"/>
</dbReference>
<reference evidence="2 3" key="1">
    <citation type="journal article" date="2021" name="BMC Genomics">
        <title>Datura genome reveals duplications of psychoactive alkaloid biosynthetic genes and high mutation rate following tissue culture.</title>
        <authorList>
            <person name="Rajewski A."/>
            <person name="Carter-House D."/>
            <person name="Stajich J."/>
            <person name="Litt A."/>
        </authorList>
    </citation>
    <scope>NUCLEOTIDE SEQUENCE [LARGE SCALE GENOMIC DNA]</scope>
    <source>
        <strain evidence="2">AR-01</strain>
    </source>
</reference>
<gene>
    <name evidence="2" type="ORF">HAX54_042322</name>
</gene>
<evidence type="ECO:0000256" key="1">
    <source>
        <dbReference type="SAM" id="MobiDB-lite"/>
    </source>
</evidence>
<keyword evidence="3" id="KW-1185">Reference proteome</keyword>
<comment type="caution">
    <text evidence="2">The sequence shown here is derived from an EMBL/GenBank/DDBJ whole genome shotgun (WGS) entry which is preliminary data.</text>
</comment>
<feature type="compositionally biased region" description="Polar residues" evidence="1">
    <location>
        <begin position="1"/>
        <end position="18"/>
    </location>
</feature>
<evidence type="ECO:0008006" key="4">
    <source>
        <dbReference type="Google" id="ProtNLM"/>
    </source>
</evidence>
<feature type="region of interest" description="Disordered" evidence="1">
    <location>
        <begin position="49"/>
        <end position="102"/>
    </location>
</feature>
<feature type="compositionally biased region" description="Low complexity" evidence="1">
    <location>
        <begin position="51"/>
        <end position="70"/>
    </location>
</feature>
<dbReference type="Proteomes" id="UP000823775">
    <property type="component" value="Unassembled WGS sequence"/>
</dbReference>
<evidence type="ECO:0000313" key="2">
    <source>
        <dbReference type="EMBL" id="MCE2055277.1"/>
    </source>
</evidence>
<dbReference type="InterPro" id="IPR009072">
    <property type="entry name" value="Histone-fold"/>
</dbReference>
<accession>A0ABS8W303</accession>
<evidence type="ECO:0000313" key="3">
    <source>
        <dbReference type="Proteomes" id="UP000823775"/>
    </source>
</evidence>
<protein>
    <recommendedName>
        <fullName evidence="4">Histone H2A/H2B/H3 domain-containing protein</fullName>
    </recommendedName>
</protein>
<feature type="region of interest" description="Disordered" evidence="1">
    <location>
        <begin position="1"/>
        <end position="21"/>
    </location>
</feature>
<dbReference type="EMBL" id="JACEIK010006215">
    <property type="protein sequence ID" value="MCE2055277.1"/>
    <property type="molecule type" value="Genomic_DNA"/>
</dbReference>
<organism evidence="2 3">
    <name type="scientific">Datura stramonium</name>
    <name type="common">Jimsonweed</name>
    <name type="synonym">Common thornapple</name>
    <dbReference type="NCBI Taxonomy" id="4076"/>
    <lineage>
        <taxon>Eukaryota</taxon>
        <taxon>Viridiplantae</taxon>
        <taxon>Streptophyta</taxon>
        <taxon>Embryophyta</taxon>
        <taxon>Tracheophyta</taxon>
        <taxon>Spermatophyta</taxon>
        <taxon>Magnoliopsida</taxon>
        <taxon>eudicotyledons</taxon>
        <taxon>Gunneridae</taxon>
        <taxon>Pentapetalae</taxon>
        <taxon>asterids</taxon>
        <taxon>lamiids</taxon>
        <taxon>Solanales</taxon>
        <taxon>Solanaceae</taxon>
        <taxon>Solanoideae</taxon>
        <taxon>Datureae</taxon>
        <taxon>Datura</taxon>
    </lineage>
</organism>
<name>A0ABS8W303_DATST</name>
<sequence length="142" mass="15836">MALGNSCNNESHGATPSSRVADRLGCKNTLGVAGQTSTYLAEKRNKQLAYTQRRSQQLRRLQPPTRNQRPARSFPTTLAPLLPETRRRRGRRSRLRPLGTTRSPPSLLGRFIYTAIRLVLPCELAKHAVTKGTKAVNKITSF</sequence>
<proteinExistence type="predicted"/>